<evidence type="ECO:0000313" key="2">
    <source>
        <dbReference type="EMBL" id="ASC70470.1"/>
    </source>
</evidence>
<dbReference type="Proteomes" id="UP000191901">
    <property type="component" value="Chromosome"/>
</dbReference>
<keyword evidence="1" id="KW-0812">Transmembrane</keyword>
<feature type="transmembrane region" description="Helical" evidence="1">
    <location>
        <begin position="292"/>
        <end position="309"/>
    </location>
</feature>
<evidence type="ECO:0000256" key="1">
    <source>
        <dbReference type="SAM" id="Phobius"/>
    </source>
</evidence>
<sequence length="576" mass="65371">MLLMTRLRKYLMTPAARLTDSRVRFWLLLSLGFSSYYSYLGLEQAFSSPYILQDDARHHIFWMQRFVDPELLPNDLIADYFQSVAPFGYSAFYRFVAWLGIHPFVFNKLLPTGLGLLTTGYCFMFSLRLLPIPVAAFASSLLLNQSLWFRDDLVSATPRSFVYAMLLAFLYYYHRRQLWPMVAALVLQPLFYPQCGILSGGVLVAGLLRWHRGRPALSRQRRDYWFSGIGLGVLLALLAPYGLEISQFGPVTTPALAKTMAEFWPGGRVRFFDDNPLIFWLGGRAGLFPDPYLTPVTLAFALGLPILLTRCSHWPLVQRIKANSGLLGRLLLASLGTFVLAHLLLFRLQLPSRYTHHSFRILFAIAASFTLTVLLDRLLAWATSTSPPRPCRRLLALGGTLAVAVALMGYTATVSNFPVTLYVEGQRPALYEFLRQQPKDTLIASLSREADNLQMFARRPVLFNRENGIPYHMGYYRQYQRRGLDLITAQYSPDLATLQAVTQTYDIDLWLVEAESFAVDYFQRHEWLTQFQPAAANALAHLRAGETSALARLDPQCRVFAKDGMVVLDAQCVQQQ</sequence>
<dbReference type="KEGG" id="hhg:XM38_014090"/>
<reference evidence="2 3" key="1">
    <citation type="journal article" date="2016" name="Biochim. Biophys. Acta">
        <title>Characterization of red-shifted phycobilisomes isolated from the chlorophyll f-containing cyanobacterium Halomicronema hongdechloris.</title>
        <authorList>
            <person name="Li Y."/>
            <person name="Lin Y."/>
            <person name="Garvey C.J."/>
            <person name="Birch D."/>
            <person name="Corkery R.W."/>
            <person name="Loughlin P.C."/>
            <person name="Scheer H."/>
            <person name="Willows R.D."/>
            <person name="Chen M."/>
        </authorList>
    </citation>
    <scope>NUCLEOTIDE SEQUENCE [LARGE SCALE GENOMIC DNA]</scope>
    <source>
        <strain evidence="2 3">C2206</strain>
    </source>
</reference>
<feature type="transmembrane region" description="Helical" evidence="1">
    <location>
        <begin position="190"/>
        <end position="211"/>
    </location>
</feature>
<proteinExistence type="predicted"/>
<gene>
    <name evidence="2" type="ORF">XM38_014090</name>
</gene>
<feature type="transmembrane region" description="Helical" evidence="1">
    <location>
        <begin position="156"/>
        <end position="174"/>
    </location>
</feature>
<evidence type="ECO:0008006" key="4">
    <source>
        <dbReference type="Google" id="ProtNLM"/>
    </source>
</evidence>
<keyword evidence="1" id="KW-1133">Transmembrane helix</keyword>
<feature type="transmembrane region" description="Helical" evidence="1">
    <location>
        <begin position="394"/>
        <end position="412"/>
    </location>
</feature>
<dbReference type="EMBL" id="CP021983">
    <property type="protein sequence ID" value="ASC70470.1"/>
    <property type="molecule type" value="Genomic_DNA"/>
</dbReference>
<evidence type="ECO:0000313" key="3">
    <source>
        <dbReference type="Proteomes" id="UP000191901"/>
    </source>
</evidence>
<keyword evidence="3" id="KW-1185">Reference proteome</keyword>
<feature type="transmembrane region" description="Helical" evidence="1">
    <location>
        <begin position="118"/>
        <end position="144"/>
    </location>
</feature>
<dbReference type="AlphaFoldDB" id="A0A1Z3HJK2"/>
<protein>
    <recommendedName>
        <fullName evidence="4">Glycosyltransferase RgtA/B/C/D-like domain-containing protein</fullName>
    </recommendedName>
</protein>
<keyword evidence="1" id="KW-0472">Membrane</keyword>
<feature type="transmembrane region" description="Helical" evidence="1">
    <location>
        <begin position="330"/>
        <end position="349"/>
    </location>
</feature>
<dbReference type="STRING" id="1641165.XM38_24550"/>
<accession>A0A1Z3HJK2</accession>
<organism evidence="2 3">
    <name type="scientific">Halomicronema hongdechloris C2206</name>
    <dbReference type="NCBI Taxonomy" id="1641165"/>
    <lineage>
        <taxon>Bacteria</taxon>
        <taxon>Bacillati</taxon>
        <taxon>Cyanobacteriota</taxon>
        <taxon>Cyanophyceae</taxon>
        <taxon>Nodosilineales</taxon>
        <taxon>Nodosilineaceae</taxon>
        <taxon>Halomicronema</taxon>
    </lineage>
</organism>
<feature type="transmembrane region" description="Helical" evidence="1">
    <location>
        <begin position="223"/>
        <end position="243"/>
    </location>
</feature>
<name>A0A1Z3HJK2_9CYAN</name>
<feature type="transmembrane region" description="Helical" evidence="1">
    <location>
        <begin position="361"/>
        <end position="382"/>
    </location>
</feature>